<keyword evidence="1" id="KW-0812">Transmembrane</keyword>
<keyword evidence="4" id="KW-1185">Reference proteome</keyword>
<sequence>MGYSKWVSGALGWFFLGPIGGIAGFALGALLDSSGSGTKIYTGQNTRDGFTMSLLILVSAMMKADGKVVKAELDYVKEFFVKSFGVEVAQEAMILLRDMLKKEVPVREVCLQIRDNIDYAARLQLIHFLFGIGKADGKISQEEITLVEEIAGFLGISPQEYTSIKAMFIDNTEWAYQVLEIERSATDEQVKRAYRQMAIKYHPDKVSNLGEDVQRAANEKIKKVNDAYDKIKKERGTL</sequence>
<keyword evidence="1" id="KW-1133">Transmembrane helix</keyword>
<dbReference type="Proteomes" id="UP000199452">
    <property type="component" value="Unassembled WGS sequence"/>
</dbReference>
<dbReference type="CDD" id="cd06257">
    <property type="entry name" value="DnaJ"/>
    <property type="match status" value="1"/>
</dbReference>
<dbReference type="STRING" id="1640674.SAMN05216323_10706"/>
<evidence type="ECO:0000313" key="3">
    <source>
        <dbReference type="EMBL" id="SDC99868.1"/>
    </source>
</evidence>
<dbReference type="RefSeq" id="WP_092440312.1">
    <property type="nucleotide sequence ID" value="NZ_FMYP01000070.1"/>
</dbReference>
<dbReference type="PRINTS" id="PR00625">
    <property type="entry name" value="JDOMAIN"/>
</dbReference>
<dbReference type="InterPro" id="IPR007791">
    <property type="entry name" value="DjlA_N"/>
</dbReference>
<feature type="domain" description="J" evidence="2">
    <location>
        <begin position="174"/>
        <end position="236"/>
    </location>
</feature>
<protein>
    <submittedName>
        <fullName evidence="3">DnaJ like chaperone protein</fullName>
    </submittedName>
</protein>
<evidence type="ECO:0000313" key="4">
    <source>
        <dbReference type="Proteomes" id="UP000199452"/>
    </source>
</evidence>
<gene>
    <name evidence="3" type="ORF">SAMN05216323_10706</name>
</gene>
<proteinExistence type="predicted"/>
<dbReference type="InterPro" id="IPR001623">
    <property type="entry name" value="DnaJ_domain"/>
</dbReference>
<dbReference type="OrthoDB" id="9779622at2"/>
<dbReference type="Gene3D" id="1.10.3680.10">
    <property type="entry name" value="TerB-like"/>
    <property type="match status" value="1"/>
</dbReference>
<keyword evidence="1" id="KW-0472">Membrane</keyword>
<dbReference type="SMART" id="SM00271">
    <property type="entry name" value="DnaJ"/>
    <property type="match status" value="1"/>
</dbReference>
<name>A0A1G6R5P1_9BACT</name>
<dbReference type="SUPFAM" id="SSF158682">
    <property type="entry name" value="TerB-like"/>
    <property type="match status" value="1"/>
</dbReference>
<evidence type="ECO:0000259" key="2">
    <source>
        <dbReference type="PROSITE" id="PS50076"/>
    </source>
</evidence>
<dbReference type="PANTHER" id="PTHR24074">
    <property type="entry name" value="CO-CHAPERONE PROTEIN DJLA"/>
    <property type="match status" value="1"/>
</dbReference>
<evidence type="ECO:0000256" key="1">
    <source>
        <dbReference type="SAM" id="Phobius"/>
    </source>
</evidence>
<dbReference type="Pfam" id="PF00226">
    <property type="entry name" value="DnaJ"/>
    <property type="match status" value="1"/>
</dbReference>
<dbReference type="Gene3D" id="1.10.287.110">
    <property type="entry name" value="DnaJ domain"/>
    <property type="match status" value="1"/>
</dbReference>
<organism evidence="3 4">
    <name type="scientific">Williamwhitmania taraxaci</name>
    <dbReference type="NCBI Taxonomy" id="1640674"/>
    <lineage>
        <taxon>Bacteria</taxon>
        <taxon>Pseudomonadati</taxon>
        <taxon>Bacteroidota</taxon>
        <taxon>Bacteroidia</taxon>
        <taxon>Bacteroidales</taxon>
        <taxon>Williamwhitmaniaceae</taxon>
        <taxon>Williamwhitmania</taxon>
    </lineage>
</organism>
<dbReference type="PROSITE" id="PS50076">
    <property type="entry name" value="DNAJ_2"/>
    <property type="match status" value="1"/>
</dbReference>
<dbReference type="InterPro" id="IPR029024">
    <property type="entry name" value="TerB-like"/>
</dbReference>
<dbReference type="AlphaFoldDB" id="A0A1G6R5P1"/>
<dbReference type="InterPro" id="IPR050817">
    <property type="entry name" value="DjlA_DnaK_co-chaperone"/>
</dbReference>
<dbReference type="SUPFAM" id="SSF46565">
    <property type="entry name" value="Chaperone J-domain"/>
    <property type="match status" value="1"/>
</dbReference>
<accession>A0A1G6R5P1</accession>
<dbReference type="Pfam" id="PF05099">
    <property type="entry name" value="TerB"/>
    <property type="match status" value="1"/>
</dbReference>
<dbReference type="EMBL" id="FMYP01000070">
    <property type="protein sequence ID" value="SDC99868.1"/>
    <property type="molecule type" value="Genomic_DNA"/>
</dbReference>
<feature type="transmembrane region" description="Helical" evidence="1">
    <location>
        <begin position="12"/>
        <end position="31"/>
    </location>
</feature>
<reference evidence="3 4" key="1">
    <citation type="submission" date="2016-09" db="EMBL/GenBank/DDBJ databases">
        <authorList>
            <person name="Capua I."/>
            <person name="De Benedictis P."/>
            <person name="Joannis T."/>
            <person name="Lombin L.H."/>
            <person name="Cattoli G."/>
        </authorList>
    </citation>
    <scope>NUCLEOTIDE SEQUENCE [LARGE SCALE GENOMIC DNA]</scope>
    <source>
        <strain evidence="3 4">A7P-90m</strain>
    </source>
</reference>
<dbReference type="InterPro" id="IPR036869">
    <property type="entry name" value="J_dom_sf"/>
</dbReference>